<feature type="chain" id="PRO_5020786303" evidence="1">
    <location>
        <begin position="24"/>
        <end position="166"/>
    </location>
</feature>
<reference evidence="2 3" key="1">
    <citation type="submission" date="2019-03" db="EMBL/GenBank/DDBJ databases">
        <title>Subsurface microbial communities from deep shales in Ohio and West Virginia, USA.</title>
        <authorList>
            <person name="Wrighton K."/>
        </authorList>
    </citation>
    <scope>NUCLEOTIDE SEQUENCE [LARGE SCALE GENOMIC DNA]</scope>
    <source>
        <strain evidence="2 3">MSL9.2</strain>
    </source>
</reference>
<feature type="signal peptide" evidence="1">
    <location>
        <begin position="1"/>
        <end position="23"/>
    </location>
</feature>
<protein>
    <submittedName>
        <fullName evidence="2">Uncharacterized protein</fullName>
    </submittedName>
</protein>
<dbReference type="AlphaFoldDB" id="A0A4R7YX96"/>
<gene>
    <name evidence="2" type="ORF">C8C77_11542</name>
</gene>
<evidence type="ECO:0000313" key="3">
    <source>
        <dbReference type="Proteomes" id="UP000294697"/>
    </source>
</evidence>
<proteinExistence type="predicted"/>
<dbReference type="EMBL" id="SODA01000015">
    <property type="protein sequence ID" value="TDW02640.1"/>
    <property type="molecule type" value="Genomic_DNA"/>
</dbReference>
<comment type="caution">
    <text evidence="2">The sequence shown here is derived from an EMBL/GenBank/DDBJ whole genome shotgun (WGS) entry which is preliminary data.</text>
</comment>
<name>A0A4R7YX96_9FIRM</name>
<sequence length="166" mass="19928">MLNNKIIFLAVLLVFLATPFVEAESFESPESFTEYVYANYADENFEEVYNNFAAELKRVLAEEDYLEFQQHNFEKYKLEYTEIEVGTAEEITFEEIEAEFEYARDFGSYYRLQVSYLLKFSRLGRREERSEKDVYLRKINDDFQIFWDYESALSDDQAANRDDQDE</sequence>
<organism evidence="2 3">
    <name type="scientific">Halanaerobium saccharolyticum</name>
    <dbReference type="NCBI Taxonomy" id="43595"/>
    <lineage>
        <taxon>Bacteria</taxon>
        <taxon>Bacillati</taxon>
        <taxon>Bacillota</taxon>
        <taxon>Clostridia</taxon>
        <taxon>Halanaerobiales</taxon>
        <taxon>Halanaerobiaceae</taxon>
        <taxon>Halanaerobium</taxon>
    </lineage>
</organism>
<keyword evidence="1" id="KW-0732">Signal</keyword>
<evidence type="ECO:0000256" key="1">
    <source>
        <dbReference type="SAM" id="SignalP"/>
    </source>
</evidence>
<dbReference type="Proteomes" id="UP000294697">
    <property type="component" value="Unassembled WGS sequence"/>
</dbReference>
<dbReference type="RefSeq" id="WP_243834288.1">
    <property type="nucleotide sequence ID" value="NZ_QLME01000008.1"/>
</dbReference>
<accession>A0A4R7YX96</accession>
<evidence type="ECO:0000313" key="2">
    <source>
        <dbReference type="EMBL" id="TDW02640.1"/>
    </source>
</evidence>